<dbReference type="InterPro" id="IPR039391">
    <property type="entry name" value="Phytocyanin-like"/>
</dbReference>
<evidence type="ECO:0000256" key="7">
    <source>
        <dbReference type="ARBA" id="ARBA00023180"/>
    </source>
</evidence>
<dbReference type="Proteomes" id="UP001237642">
    <property type="component" value="Unassembled WGS sequence"/>
</dbReference>
<protein>
    <submittedName>
        <fullName evidence="14">Early nodulin-like protein 3</fullName>
    </submittedName>
</protein>
<dbReference type="SUPFAM" id="SSF49503">
    <property type="entry name" value="Cupredoxins"/>
    <property type="match status" value="1"/>
</dbReference>
<evidence type="ECO:0000313" key="14">
    <source>
        <dbReference type="EMBL" id="KAK1391816.1"/>
    </source>
</evidence>
<name>A0AAD8N0S1_9APIA</name>
<comment type="similarity">
    <text evidence="9">Belongs to the early nodulin-like (ENODL) family.</text>
</comment>
<evidence type="ECO:0000256" key="11">
    <source>
        <dbReference type="SAM" id="Phobius"/>
    </source>
</evidence>
<dbReference type="EMBL" id="JAUIZM010000003">
    <property type="protein sequence ID" value="KAK1391816.1"/>
    <property type="molecule type" value="Genomic_DNA"/>
</dbReference>
<dbReference type="InterPro" id="IPR008972">
    <property type="entry name" value="Cupredoxin"/>
</dbReference>
<gene>
    <name evidence="14" type="ORF">POM88_010872</name>
</gene>
<dbReference type="GO" id="GO:0009055">
    <property type="term" value="F:electron transfer activity"/>
    <property type="evidence" value="ECO:0007669"/>
    <property type="project" value="InterPro"/>
</dbReference>
<comment type="subcellular location">
    <subcellularLocation>
        <location evidence="1">Cell membrane</location>
        <topology evidence="1">Lipid-anchor</topology>
        <topology evidence="1">GPI-anchor</topology>
    </subcellularLocation>
</comment>
<dbReference type="InterPro" id="IPR003245">
    <property type="entry name" value="Phytocyanin_dom"/>
</dbReference>
<feature type="transmembrane region" description="Helical" evidence="11">
    <location>
        <begin position="176"/>
        <end position="200"/>
    </location>
</feature>
<dbReference type="Gene3D" id="2.60.40.420">
    <property type="entry name" value="Cupredoxins - blue copper proteins"/>
    <property type="match status" value="1"/>
</dbReference>
<evidence type="ECO:0000259" key="13">
    <source>
        <dbReference type="PROSITE" id="PS51485"/>
    </source>
</evidence>
<keyword evidence="15" id="KW-1185">Reference proteome</keyword>
<evidence type="ECO:0000256" key="4">
    <source>
        <dbReference type="ARBA" id="ARBA00022729"/>
    </source>
</evidence>
<dbReference type="GO" id="GO:0005886">
    <property type="term" value="C:plasma membrane"/>
    <property type="evidence" value="ECO:0007669"/>
    <property type="project" value="UniProtKB-SubCell"/>
</dbReference>
<dbReference type="InterPro" id="IPR041846">
    <property type="entry name" value="ENL_dom"/>
</dbReference>
<organism evidence="14 15">
    <name type="scientific">Heracleum sosnowskyi</name>
    <dbReference type="NCBI Taxonomy" id="360622"/>
    <lineage>
        <taxon>Eukaryota</taxon>
        <taxon>Viridiplantae</taxon>
        <taxon>Streptophyta</taxon>
        <taxon>Embryophyta</taxon>
        <taxon>Tracheophyta</taxon>
        <taxon>Spermatophyta</taxon>
        <taxon>Magnoliopsida</taxon>
        <taxon>eudicotyledons</taxon>
        <taxon>Gunneridae</taxon>
        <taxon>Pentapetalae</taxon>
        <taxon>asterids</taxon>
        <taxon>campanulids</taxon>
        <taxon>Apiales</taxon>
        <taxon>Apiaceae</taxon>
        <taxon>Apioideae</taxon>
        <taxon>apioid superclade</taxon>
        <taxon>Tordylieae</taxon>
        <taxon>Tordyliinae</taxon>
        <taxon>Heracleum</taxon>
    </lineage>
</organism>
<evidence type="ECO:0000256" key="6">
    <source>
        <dbReference type="ARBA" id="ARBA00023157"/>
    </source>
</evidence>
<evidence type="ECO:0000256" key="5">
    <source>
        <dbReference type="ARBA" id="ARBA00023136"/>
    </source>
</evidence>
<dbReference type="PANTHER" id="PTHR33021">
    <property type="entry name" value="BLUE COPPER PROTEIN"/>
    <property type="match status" value="1"/>
</dbReference>
<keyword evidence="11" id="KW-1133">Transmembrane helix</keyword>
<sequence>MAIPTLRTYTSKASYAFSLLSLFLLIQNGCAYEFIVGGSSGWSPSGSYAFNQWAESKRFQIQDTLVFNYPADQDSVLYVTKDDYTNCNTANPIKKFTDGHTVYKFTQSGPHYFISGNEEHCHKNEKLVVVVLADRSNKKGNSPPPAESNPSPPPTSEESPDTPSDNNPTSSHKKGAAALSSVTSFLCSVGALLGSSLVLFV</sequence>
<keyword evidence="4 12" id="KW-0732">Signal</keyword>
<dbReference type="CDD" id="cd11019">
    <property type="entry name" value="OsENODL1_like"/>
    <property type="match status" value="1"/>
</dbReference>
<dbReference type="AlphaFoldDB" id="A0AAD8N0S1"/>
<keyword evidence="11" id="KW-0812">Transmembrane</keyword>
<reference evidence="14" key="2">
    <citation type="submission" date="2023-05" db="EMBL/GenBank/DDBJ databases">
        <authorList>
            <person name="Schelkunov M.I."/>
        </authorList>
    </citation>
    <scope>NUCLEOTIDE SEQUENCE</scope>
    <source>
        <strain evidence="14">Hsosn_3</strain>
        <tissue evidence="14">Leaf</tissue>
    </source>
</reference>
<dbReference type="GO" id="GO:0098552">
    <property type="term" value="C:side of membrane"/>
    <property type="evidence" value="ECO:0007669"/>
    <property type="project" value="UniProtKB-KW"/>
</dbReference>
<keyword evidence="7" id="KW-0325">Glycoprotein</keyword>
<keyword evidence="3" id="KW-0336">GPI-anchor</keyword>
<feature type="region of interest" description="Disordered" evidence="10">
    <location>
        <begin position="136"/>
        <end position="175"/>
    </location>
</feature>
<keyword evidence="2" id="KW-1003">Cell membrane</keyword>
<evidence type="ECO:0000256" key="8">
    <source>
        <dbReference type="ARBA" id="ARBA00023288"/>
    </source>
</evidence>
<reference evidence="14" key="1">
    <citation type="submission" date="2023-02" db="EMBL/GenBank/DDBJ databases">
        <title>Genome of toxic invasive species Heracleum sosnowskyi carries increased number of genes despite the absence of recent whole-genome duplications.</title>
        <authorList>
            <person name="Schelkunov M."/>
            <person name="Shtratnikova V."/>
            <person name="Makarenko M."/>
            <person name="Klepikova A."/>
            <person name="Omelchenko D."/>
            <person name="Novikova G."/>
            <person name="Obukhova E."/>
            <person name="Bogdanov V."/>
            <person name="Penin A."/>
            <person name="Logacheva M."/>
        </authorList>
    </citation>
    <scope>NUCLEOTIDE SEQUENCE</scope>
    <source>
        <strain evidence="14">Hsosn_3</strain>
        <tissue evidence="14">Leaf</tissue>
    </source>
</reference>
<dbReference type="Pfam" id="PF02298">
    <property type="entry name" value="Cu_bind_like"/>
    <property type="match status" value="1"/>
</dbReference>
<evidence type="ECO:0000256" key="3">
    <source>
        <dbReference type="ARBA" id="ARBA00022622"/>
    </source>
</evidence>
<feature type="compositionally biased region" description="Pro residues" evidence="10">
    <location>
        <begin position="142"/>
        <end position="155"/>
    </location>
</feature>
<evidence type="ECO:0000256" key="2">
    <source>
        <dbReference type="ARBA" id="ARBA00022475"/>
    </source>
</evidence>
<feature type="signal peptide" evidence="12">
    <location>
        <begin position="1"/>
        <end position="31"/>
    </location>
</feature>
<evidence type="ECO:0000256" key="1">
    <source>
        <dbReference type="ARBA" id="ARBA00004609"/>
    </source>
</evidence>
<comment type="caution">
    <text evidence="14">The sequence shown here is derived from an EMBL/GenBank/DDBJ whole genome shotgun (WGS) entry which is preliminary data.</text>
</comment>
<evidence type="ECO:0000256" key="12">
    <source>
        <dbReference type="SAM" id="SignalP"/>
    </source>
</evidence>
<keyword evidence="5 11" id="KW-0472">Membrane</keyword>
<dbReference type="PANTHER" id="PTHR33021:SF253">
    <property type="entry name" value="EARLY NODULIN-LIKE PROTEIN 9"/>
    <property type="match status" value="1"/>
</dbReference>
<evidence type="ECO:0000313" key="15">
    <source>
        <dbReference type="Proteomes" id="UP001237642"/>
    </source>
</evidence>
<keyword evidence="6" id="KW-1015">Disulfide bond</keyword>
<proteinExistence type="inferred from homology"/>
<dbReference type="PROSITE" id="PS51485">
    <property type="entry name" value="PHYTOCYANIN"/>
    <property type="match status" value="1"/>
</dbReference>
<feature type="domain" description="Phytocyanin" evidence="13">
    <location>
        <begin position="32"/>
        <end position="133"/>
    </location>
</feature>
<keyword evidence="8" id="KW-0449">Lipoprotein</keyword>
<evidence type="ECO:0000256" key="10">
    <source>
        <dbReference type="SAM" id="MobiDB-lite"/>
    </source>
</evidence>
<evidence type="ECO:0000256" key="9">
    <source>
        <dbReference type="ARBA" id="ARBA00035011"/>
    </source>
</evidence>
<dbReference type="FunFam" id="2.60.40.420:FF:000010">
    <property type="entry name" value="Early nodulin-like protein 1"/>
    <property type="match status" value="1"/>
</dbReference>
<feature type="chain" id="PRO_5041920904" evidence="12">
    <location>
        <begin position="32"/>
        <end position="201"/>
    </location>
</feature>
<accession>A0AAD8N0S1</accession>